<dbReference type="Pfam" id="PF18759">
    <property type="entry name" value="Plavaka"/>
    <property type="match status" value="1"/>
</dbReference>
<feature type="compositionally biased region" description="Polar residues" evidence="1">
    <location>
        <begin position="168"/>
        <end position="191"/>
    </location>
</feature>
<gene>
    <name evidence="2" type="ORF">JR316_006686</name>
</gene>
<dbReference type="AlphaFoldDB" id="A0A8H8CJT9"/>
<evidence type="ECO:0000313" key="2">
    <source>
        <dbReference type="EMBL" id="KAG5168093.1"/>
    </source>
</evidence>
<organism evidence="2">
    <name type="scientific">Psilocybe cubensis</name>
    <name type="common">Psychedelic mushroom</name>
    <name type="synonym">Stropharia cubensis</name>
    <dbReference type="NCBI Taxonomy" id="181762"/>
    <lineage>
        <taxon>Eukaryota</taxon>
        <taxon>Fungi</taxon>
        <taxon>Dikarya</taxon>
        <taxon>Basidiomycota</taxon>
        <taxon>Agaricomycotina</taxon>
        <taxon>Agaricomycetes</taxon>
        <taxon>Agaricomycetidae</taxon>
        <taxon>Agaricales</taxon>
        <taxon>Agaricineae</taxon>
        <taxon>Strophariaceae</taxon>
        <taxon>Psilocybe</taxon>
    </lineage>
</organism>
<reference evidence="2" key="1">
    <citation type="submission" date="2021-02" db="EMBL/GenBank/DDBJ databases">
        <title>Psilocybe cubensis genome.</title>
        <authorList>
            <person name="Mckernan K.J."/>
            <person name="Crawford S."/>
            <person name="Trippe A."/>
            <person name="Kane L.T."/>
            <person name="Mclaughlin S."/>
        </authorList>
    </citation>
    <scope>NUCLEOTIDE SEQUENCE [LARGE SCALE GENOMIC DNA]</scope>
    <source>
        <strain evidence="2">MGC-MH-2018</strain>
    </source>
</reference>
<sequence length="1009" mass="115836">MPPKQSRRVIGSDGRIKCAWCTITTLPRGLAAHERSCSNNPANRNSDLAFDMLAVEQNREAHYALQIANGRYTGPGAISAREPGSNSNATVTMSLNFELLDRNILTEPERTYNETESDEPAGHHHPQLYDIKIKHHPRTNEKDQHYTFAEYCELDEADTSDIINQLSAAPPRSESQAHQLGQNSDSVSTNKSESESERPWRPFRTHLDFEFAEIFLSSHMSRDKIEVMISLIHRAIKSPRDFTLENNSDLSEIWGFARDTCAQGFIKAPIFVEYKGESLEYNVWYRPIWEWCRELLLNPALIREFRWDAEKIYMFNGNTYERVIDEPWTADEWWTQQSRPDVPHDASLLCIEFWADKANLSSFGTVKGYPVLVRCANLPVDIQNGSGVGGGRLIGWLPIPDEDSAHIHKSSYVDLKRLIWHKAVHRILKSIEDTTYFGAAIKCGDGLVRNIFPHVLMISADYEEQTMMALTRGKTGLFPCPICLVPQTELSNLLVTYPRRTTSTMQEVYNQAQQMNVTRGEEHLKSYGITDVPNVFWDLHRTDIYAALSFDVLHAYDGGLFKHHLLGELKATLRDMGRAAETAVDHALQSIPPWSGLNHFHSLQKTGEMADGRKFEDLSKVIVYACQHVLTPESSQSGYLLLQLTRSYLELRMFVSLTLQTETFINYGRGELIKFEKLLRWYEAANREKSWNFPKIHTHQHVFDDIFAKGVTQNYNTKPNEKANGPLKKYYQNHTNFKNTEGQILRVSEMDLVSTIIRSKIDDLDLSQEETITKAKNREGMDLEKSRLKSKPGNDHVEFGSRLPQITLENLENIHSTNVHFTSFRRQLGHALTRLLGTRIMLSSSHTITPYQTMEVFYRSLIDWRIESNILQTNPDFHHKKRYDFTLIKVEENKCIFVQLLYIFGIQLDGNQTLYMALVLPLDVPRSLSNRRRDKDLRLLRVKSRPSSSGTVFINTDSIIRGALLSENHTSDAVSEYFVNTLTDQDMWKRLNPDMDSPNDTELITHANI</sequence>
<protein>
    <submittedName>
        <fullName evidence="2">Uncharacterized protein</fullName>
    </submittedName>
</protein>
<feature type="region of interest" description="Disordered" evidence="1">
    <location>
        <begin position="168"/>
        <end position="199"/>
    </location>
</feature>
<dbReference type="EMBL" id="JAFIQS010000006">
    <property type="protein sequence ID" value="KAG5168093.1"/>
    <property type="molecule type" value="Genomic_DNA"/>
</dbReference>
<evidence type="ECO:0000256" key="1">
    <source>
        <dbReference type="SAM" id="MobiDB-lite"/>
    </source>
</evidence>
<dbReference type="InterPro" id="IPR041078">
    <property type="entry name" value="Plavaka"/>
</dbReference>
<name>A0A8H8CJT9_PSICU</name>
<accession>A0A8H8CJT9</accession>
<comment type="caution">
    <text evidence="2">The sequence shown here is derived from an EMBL/GenBank/DDBJ whole genome shotgun (WGS) entry which is preliminary data.</text>
</comment>
<proteinExistence type="predicted"/>